<sequence length="248" mass="26771">MLVEAIMTTPVISVAPSTSIRDAARLMLAHRISGLPVVADDGALVGMVSEGDFLRRSELGTQRKRSWWLEFLVGPGTVADDYVHANGRKVGEVMSSNIETTRRDATLDEVVETMSRRRIKRLPVVENGKLVGIVARSDLLRAMADALPAADAAVVDDERIRADILSELARQSWGGQMIHVHVDHGAVELSGAIFDERERQAAHVVAENVAGVKSISDQLAWIEPMSGVVITPSEMSNVKTAASARTSA</sequence>
<evidence type="ECO:0000313" key="6">
    <source>
        <dbReference type="Proteomes" id="UP000236919"/>
    </source>
</evidence>
<name>A0A2S4LXG8_9HYPH</name>
<dbReference type="CDD" id="cd04586">
    <property type="entry name" value="CBS_pair_BON_assoc"/>
    <property type="match status" value="1"/>
</dbReference>
<accession>A0A2S4LXG8</accession>
<dbReference type="PROSITE" id="PS50914">
    <property type="entry name" value="BON"/>
    <property type="match status" value="1"/>
</dbReference>
<evidence type="ECO:0000259" key="4">
    <source>
        <dbReference type="PROSITE" id="PS51371"/>
    </source>
</evidence>
<dbReference type="InterPro" id="IPR051257">
    <property type="entry name" value="Diverse_CBS-Domain"/>
</dbReference>
<keyword evidence="1 2" id="KW-0129">CBS domain</keyword>
<proteinExistence type="predicted"/>
<dbReference type="Gene3D" id="3.10.580.10">
    <property type="entry name" value="CBS-domain"/>
    <property type="match status" value="1"/>
</dbReference>
<gene>
    <name evidence="5" type="ORF">CYD53_12040</name>
</gene>
<dbReference type="InterPro" id="IPR046342">
    <property type="entry name" value="CBS_dom_sf"/>
</dbReference>
<dbReference type="Pfam" id="PF00571">
    <property type="entry name" value="CBS"/>
    <property type="match status" value="2"/>
</dbReference>
<protein>
    <submittedName>
        <fullName evidence="5">BON domain-containing protein</fullName>
    </submittedName>
</protein>
<dbReference type="PANTHER" id="PTHR43080:SF26">
    <property type="entry name" value="REGULATORY PROTEIN"/>
    <property type="match status" value="1"/>
</dbReference>
<evidence type="ECO:0000313" key="5">
    <source>
        <dbReference type="EMBL" id="POR47150.1"/>
    </source>
</evidence>
<keyword evidence="6" id="KW-1185">Reference proteome</keyword>
<dbReference type="InterPro" id="IPR017080">
    <property type="entry name" value="UCP036990_CBS_BON"/>
</dbReference>
<dbReference type="SMART" id="SM00116">
    <property type="entry name" value="CBS"/>
    <property type="match status" value="2"/>
</dbReference>
<dbReference type="Gene3D" id="3.30.1340.30">
    <property type="match status" value="1"/>
</dbReference>
<reference evidence="5 6" key="1">
    <citation type="submission" date="2018-01" db="EMBL/GenBank/DDBJ databases">
        <title>Genomic Encyclopedia of Type Strains, Phase III (KMG-III): the genomes of soil and plant-associated and newly described type strains.</title>
        <authorList>
            <person name="Whitman W."/>
        </authorList>
    </citation>
    <scope>NUCLEOTIDE SEQUENCE [LARGE SCALE GENOMIC DNA]</scope>
    <source>
        <strain evidence="5 6">1131</strain>
    </source>
</reference>
<dbReference type="SUPFAM" id="SSF54631">
    <property type="entry name" value="CBS-domain pair"/>
    <property type="match status" value="1"/>
</dbReference>
<dbReference type="Pfam" id="PF04972">
    <property type="entry name" value="BON"/>
    <property type="match status" value="1"/>
</dbReference>
<dbReference type="PANTHER" id="PTHR43080">
    <property type="entry name" value="CBS DOMAIN-CONTAINING PROTEIN CBSX3, MITOCHONDRIAL"/>
    <property type="match status" value="1"/>
</dbReference>
<dbReference type="InterPro" id="IPR000644">
    <property type="entry name" value="CBS_dom"/>
</dbReference>
<dbReference type="EMBL" id="PQFZ01000020">
    <property type="protein sequence ID" value="POR47150.1"/>
    <property type="molecule type" value="Genomic_DNA"/>
</dbReference>
<feature type="domain" description="CBS" evidence="4">
    <location>
        <begin position="7"/>
        <end position="63"/>
    </location>
</feature>
<dbReference type="PIRSF" id="PIRSF036990">
    <property type="entry name" value="UCP036990_CBS_BON"/>
    <property type="match status" value="1"/>
</dbReference>
<evidence type="ECO:0000256" key="1">
    <source>
        <dbReference type="ARBA" id="ARBA00023122"/>
    </source>
</evidence>
<dbReference type="RefSeq" id="WP_103720721.1">
    <property type="nucleotide sequence ID" value="NZ_PQFZ01000020.1"/>
</dbReference>
<evidence type="ECO:0000259" key="3">
    <source>
        <dbReference type="PROSITE" id="PS50914"/>
    </source>
</evidence>
<dbReference type="OrthoDB" id="9783590at2"/>
<evidence type="ECO:0000256" key="2">
    <source>
        <dbReference type="PROSITE-ProRule" id="PRU00703"/>
    </source>
</evidence>
<feature type="domain" description="CBS" evidence="4">
    <location>
        <begin position="94"/>
        <end position="149"/>
    </location>
</feature>
<dbReference type="PROSITE" id="PS51371">
    <property type="entry name" value="CBS"/>
    <property type="match status" value="2"/>
</dbReference>
<dbReference type="Proteomes" id="UP000236919">
    <property type="component" value="Unassembled WGS sequence"/>
</dbReference>
<feature type="domain" description="BON" evidence="3">
    <location>
        <begin position="156"/>
        <end position="223"/>
    </location>
</feature>
<dbReference type="AlphaFoldDB" id="A0A2S4LXG8"/>
<organism evidence="5 6">
    <name type="scientific">Bosea psychrotolerans</name>
    <dbReference type="NCBI Taxonomy" id="1871628"/>
    <lineage>
        <taxon>Bacteria</taxon>
        <taxon>Pseudomonadati</taxon>
        <taxon>Pseudomonadota</taxon>
        <taxon>Alphaproteobacteria</taxon>
        <taxon>Hyphomicrobiales</taxon>
        <taxon>Boseaceae</taxon>
        <taxon>Bosea</taxon>
    </lineage>
</organism>
<dbReference type="InterPro" id="IPR007055">
    <property type="entry name" value="BON_dom"/>
</dbReference>
<comment type="caution">
    <text evidence="5">The sequence shown here is derived from an EMBL/GenBank/DDBJ whole genome shotgun (WGS) entry which is preliminary data.</text>
</comment>